<protein>
    <recommendedName>
        <fullName evidence="10">Elongation of fatty acids protein</fullName>
        <ecNumber evidence="10">2.3.1.-</ecNumber>
    </recommendedName>
</protein>
<dbReference type="GO" id="GO:0009922">
    <property type="term" value="F:fatty acid elongase activity"/>
    <property type="evidence" value="ECO:0007669"/>
    <property type="project" value="InterPro"/>
</dbReference>
<dbReference type="GO" id="GO:0030148">
    <property type="term" value="P:sphingolipid biosynthetic process"/>
    <property type="evidence" value="ECO:0007669"/>
    <property type="project" value="TreeGrafter"/>
</dbReference>
<sequence length="286" mass="31965">MMSSALFRLLQVWRPELPESSDGRPLTTAVSHFVHFPYDRLPSNTLVAVLMRPEVVLGLIIFYLVSKKILKLAMKVSGFRAETAAFQFFIAAHNLGLAVFSGVCAYNSWPIVIQHLATRGLMATYCDKDGSLWGEGGLGAWATVFYISKYYEFVDTWILVLKGKEASFLQVYHHTGIVLAMYGGVASQSAWLLFVVLLNSVIHTLMYVYFFIKTISPKTEIKAARYLTMAQIGQFFTGIGCSVGVLVMGDRCDTQSSRASLLFLHIYGFGLIALFRAFAKKKYKKS</sequence>
<keyword evidence="9 10" id="KW-0275">Fatty acid biosynthesis</keyword>
<reference evidence="11 12" key="1">
    <citation type="journal article" date="2015" name="Plant Cell">
        <title>Oil accumulation by the oleaginous diatom Fistulifera solaris as revealed by the genome and transcriptome.</title>
        <authorList>
            <person name="Tanaka T."/>
            <person name="Maeda Y."/>
            <person name="Veluchamy A."/>
            <person name="Tanaka M."/>
            <person name="Abida H."/>
            <person name="Marechal E."/>
            <person name="Bowler C."/>
            <person name="Muto M."/>
            <person name="Sunaga Y."/>
            <person name="Tanaka M."/>
            <person name="Yoshino T."/>
            <person name="Taniguchi T."/>
            <person name="Fukuda Y."/>
            <person name="Nemoto M."/>
            <person name="Matsumoto M."/>
            <person name="Wong P.S."/>
            <person name="Aburatani S."/>
            <person name="Fujibuchi W."/>
        </authorList>
    </citation>
    <scope>NUCLEOTIDE SEQUENCE [LARGE SCALE GENOMIC DNA]</scope>
    <source>
        <strain evidence="11 12">JPCC DA0580</strain>
    </source>
</reference>
<dbReference type="OrthoDB" id="10259681at2759"/>
<dbReference type="EC" id="2.3.1.-" evidence="10"/>
<dbReference type="GO" id="GO:0005789">
    <property type="term" value="C:endoplasmic reticulum membrane"/>
    <property type="evidence" value="ECO:0007669"/>
    <property type="project" value="TreeGrafter"/>
</dbReference>
<dbReference type="PANTHER" id="PTHR11157:SF169">
    <property type="entry name" value="ELONGATION OF FATTY ACIDS PROTEIN"/>
    <property type="match status" value="1"/>
</dbReference>
<keyword evidence="12" id="KW-1185">Reference proteome</keyword>
<dbReference type="AlphaFoldDB" id="A0A1Z5JST7"/>
<feature type="transmembrane region" description="Helical" evidence="10">
    <location>
        <begin position="259"/>
        <end position="279"/>
    </location>
</feature>
<dbReference type="GO" id="GO:0034626">
    <property type="term" value="P:fatty acid elongation, polyunsaturated fatty acid"/>
    <property type="evidence" value="ECO:0007669"/>
    <property type="project" value="TreeGrafter"/>
</dbReference>
<evidence type="ECO:0000256" key="5">
    <source>
        <dbReference type="ARBA" id="ARBA00022832"/>
    </source>
</evidence>
<dbReference type="GO" id="GO:0042761">
    <property type="term" value="P:very long-chain fatty acid biosynthetic process"/>
    <property type="evidence" value="ECO:0007669"/>
    <property type="project" value="TreeGrafter"/>
</dbReference>
<keyword evidence="8 10" id="KW-0472">Membrane</keyword>
<feature type="transmembrane region" description="Helical" evidence="10">
    <location>
        <begin position="46"/>
        <end position="65"/>
    </location>
</feature>
<keyword evidence="5 10" id="KW-0276">Fatty acid metabolism</keyword>
<evidence type="ECO:0000313" key="11">
    <source>
        <dbReference type="EMBL" id="GAX16936.1"/>
    </source>
</evidence>
<proteinExistence type="inferred from homology"/>
<gene>
    <name evidence="11" type="ORF">FisN_5Hh313</name>
</gene>
<feature type="transmembrane region" description="Helical" evidence="10">
    <location>
        <begin position="190"/>
        <end position="212"/>
    </location>
</feature>
<keyword evidence="7 10" id="KW-0443">Lipid metabolism</keyword>
<evidence type="ECO:0000256" key="6">
    <source>
        <dbReference type="ARBA" id="ARBA00022989"/>
    </source>
</evidence>
<comment type="caution">
    <text evidence="11">The sequence shown here is derived from an EMBL/GenBank/DDBJ whole genome shotgun (WGS) entry which is preliminary data.</text>
</comment>
<dbReference type="GO" id="GO:0019367">
    <property type="term" value="P:fatty acid elongation, saturated fatty acid"/>
    <property type="evidence" value="ECO:0007669"/>
    <property type="project" value="TreeGrafter"/>
</dbReference>
<evidence type="ECO:0000256" key="4">
    <source>
        <dbReference type="ARBA" id="ARBA00022692"/>
    </source>
</evidence>
<name>A0A1Z5JST7_FISSO</name>
<evidence type="ECO:0000256" key="8">
    <source>
        <dbReference type="ARBA" id="ARBA00023136"/>
    </source>
</evidence>
<comment type="similarity">
    <text evidence="10">Belongs to the ELO family.</text>
</comment>
<keyword evidence="3 10" id="KW-0808">Transferase</keyword>
<keyword evidence="2 10" id="KW-0444">Lipid biosynthesis</keyword>
<evidence type="ECO:0000256" key="1">
    <source>
        <dbReference type="ARBA" id="ARBA00004141"/>
    </source>
</evidence>
<keyword evidence="6 10" id="KW-1133">Transmembrane helix</keyword>
<evidence type="ECO:0000256" key="10">
    <source>
        <dbReference type="RuleBase" id="RU361115"/>
    </source>
</evidence>
<keyword evidence="4 10" id="KW-0812">Transmembrane</keyword>
<dbReference type="PANTHER" id="PTHR11157">
    <property type="entry name" value="FATTY ACID ACYL TRANSFERASE-RELATED"/>
    <property type="match status" value="1"/>
</dbReference>
<feature type="transmembrane region" description="Helical" evidence="10">
    <location>
        <begin position="224"/>
        <end position="247"/>
    </location>
</feature>
<evidence type="ECO:0000256" key="7">
    <source>
        <dbReference type="ARBA" id="ARBA00023098"/>
    </source>
</evidence>
<dbReference type="Pfam" id="PF01151">
    <property type="entry name" value="ELO"/>
    <property type="match status" value="1"/>
</dbReference>
<dbReference type="GO" id="GO:0034625">
    <property type="term" value="P:fatty acid elongation, monounsaturated fatty acid"/>
    <property type="evidence" value="ECO:0007669"/>
    <property type="project" value="TreeGrafter"/>
</dbReference>
<comment type="catalytic activity">
    <reaction evidence="10">
        <text>an acyl-CoA + malonyl-CoA + H(+) = a 3-oxoacyl-CoA + CO2 + CoA</text>
        <dbReference type="Rhea" id="RHEA:50252"/>
        <dbReference type="ChEBI" id="CHEBI:15378"/>
        <dbReference type="ChEBI" id="CHEBI:16526"/>
        <dbReference type="ChEBI" id="CHEBI:57287"/>
        <dbReference type="ChEBI" id="CHEBI:57384"/>
        <dbReference type="ChEBI" id="CHEBI:58342"/>
        <dbReference type="ChEBI" id="CHEBI:90726"/>
    </reaction>
    <physiologicalReaction direction="left-to-right" evidence="10">
        <dbReference type="Rhea" id="RHEA:50253"/>
    </physiologicalReaction>
</comment>
<evidence type="ECO:0000256" key="9">
    <source>
        <dbReference type="ARBA" id="ARBA00023160"/>
    </source>
</evidence>
<evidence type="ECO:0000256" key="3">
    <source>
        <dbReference type="ARBA" id="ARBA00022679"/>
    </source>
</evidence>
<comment type="subcellular location">
    <subcellularLocation>
        <location evidence="1">Membrane</location>
        <topology evidence="1">Multi-pass membrane protein</topology>
    </subcellularLocation>
</comment>
<dbReference type="EMBL" id="BDSP01000111">
    <property type="protein sequence ID" value="GAX16936.1"/>
    <property type="molecule type" value="Genomic_DNA"/>
</dbReference>
<evidence type="ECO:0000313" key="12">
    <source>
        <dbReference type="Proteomes" id="UP000198406"/>
    </source>
</evidence>
<accession>A0A1Z5JST7</accession>
<dbReference type="Proteomes" id="UP000198406">
    <property type="component" value="Unassembled WGS sequence"/>
</dbReference>
<organism evidence="11 12">
    <name type="scientific">Fistulifera solaris</name>
    <name type="common">Oleaginous diatom</name>
    <dbReference type="NCBI Taxonomy" id="1519565"/>
    <lineage>
        <taxon>Eukaryota</taxon>
        <taxon>Sar</taxon>
        <taxon>Stramenopiles</taxon>
        <taxon>Ochrophyta</taxon>
        <taxon>Bacillariophyta</taxon>
        <taxon>Bacillariophyceae</taxon>
        <taxon>Bacillariophycidae</taxon>
        <taxon>Naviculales</taxon>
        <taxon>Naviculaceae</taxon>
        <taxon>Fistulifera</taxon>
    </lineage>
</organism>
<dbReference type="InterPro" id="IPR002076">
    <property type="entry name" value="ELO_fam"/>
</dbReference>
<evidence type="ECO:0000256" key="2">
    <source>
        <dbReference type="ARBA" id="ARBA00022516"/>
    </source>
</evidence>
<feature type="transmembrane region" description="Helical" evidence="10">
    <location>
        <begin position="86"/>
        <end position="109"/>
    </location>
</feature>
<dbReference type="InParanoid" id="A0A1Z5JST7"/>